<proteinExistence type="inferred from homology"/>
<dbReference type="PIRSF" id="PIRSF005355">
    <property type="entry name" value="UBIAD1"/>
    <property type="match status" value="1"/>
</dbReference>
<dbReference type="InterPro" id="IPR004657">
    <property type="entry name" value="MenA"/>
</dbReference>
<keyword evidence="5 8" id="KW-0812">Transmembrane</keyword>
<feature type="transmembrane region" description="Helical" evidence="8">
    <location>
        <begin position="208"/>
        <end position="227"/>
    </location>
</feature>
<keyword evidence="2 8" id="KW-0474">Menaquinone biosynthesis</keyword>
<evidence type="ECO:0000256" key="9">
    <source>
        <dbReference type="NCBIfam" id="TIGR00751"/>
    </source>
</evidence>
<comment type="subcellular location">
    <subcellularLocation>
        <location evidence="8">Cell membrane</location>
        <topology evidence="8">Multi-pass membrane protein</topology>
    </subcellularLocation>
    <subcellularLocation>
        <location evidence="1">Membrane</location>
        <topology evidence="1">Multi-pass membrane protein</topology>
    </subcellularLocation>
</comment>
<accession>A0A7D4TL10</accession>
<dbReference type="PANTHER" id="PTHR13929:SF0">
    <property type="entry name" value="UBIA PRENYLTRANSFERASE DOMAIN-CONTAINING PROTEIN 1"/>
    <property type="match status" value="1"/>
</dbReference>
<evidence type="ECO:0000256" key="3">
    <source>
        <dbReference type="ARBA" id="ARBA00022475"/>
    </source>
</evidence>
<keyword evidence="3 8" id="KW-1003">Cell membrane</keyword>
<evidence type="ECO:0000256" key="6">
    <source>
        <dbReference type="ARBA" id="ARBA00022989"/>
    </source>
</evidence>
<dbReference type="HAMAP" id="MF_01937">
    <property type="entry name" value="MenA_1"/>
    <property type="match status" value="1"/>
</dbReference>
<feature type="transmembrane region" description="Helical" evidence="8">
    <location>
        <begin position="112"/>
        <end position="129"/>
    </location>
</feature>
<dbReference type="PANTHER" id="PTHR13929">
    <property type="entry name" value="1,4-DIHYDROXY-2-NAPHTHOATE OCTAPRENYLTRANSFERASE"/>
    <property type="match status" value="1"/>
</dbReference>
<feature type="transmembrane region" description="Helical" evidence="8">
    <location>
        <begin position="38"/>
        <end position="57"/>
    </location>
</feature>
<comment type="pathway">
    <text evidence="8">Quinol/quinone metabolism; menaquinone biosynthesis; menaquinol from 1,4-dihydroxy-2-naphthoate: step 1/2.</text>
</comment>
<comment type="similarity">
    <text evidence="8">Belongs to the MenA family. Type 1 subfamily.</text>
</comment>
<gene>
    <name evidence="8" type="primary">menA</name>
    <name evidence="10" type="ORF">HRU87_06325</name>
</gene>
<dbReference type="AlphaFoldDB" id="A0A7D4TL10"/>
<dbReference type="CDD" id="cd13962">
    <property type="entry name" value="PT_UbiA_UBIAD1"/>
    <property type="match status" value="1"/>
</dbReference>
<comment type="catalytic activity">
    <reaction evidence="8">
        <text>an all-trans-polyprenyl diphosphate + 1,4-dihydroxy-2-naphthoate + H(+) = a 2-demethylmenaquinol + CO2 + diphosphate</text>
        <dbReference type="Rhea" id="RHEA:26478"/>
        <dbReference type="Rhea" id="RHEA-COMP:9563"/>
        <dbReference type="Rhea" id="RHEA-COMP:9564"/>
        <dbReference type="ChEBI" id="CHEBI:11173"/>
        <dbReference type="ChEBI" id="CHEBI:15378"/>
        <dbReference type="ChEBI" id="CHEBI:16526"/>
        <dbReference type="ChEBI" id="CHEBI:33019"/>
        <dbReference type="ChEBI" id="CHEBI:55437"/>
        <dbReference type="ChEBI" id="CHEBI:58914"/>
        <dbReference type="EC" id="2.5.1.74"/>
    </reaction>
</comment>
<dbReference type="KEGG" id="aqg:HRU87_06325"/>
<feature type="transmembrane region" description="Helical" evidence="8">
    <location>
        <begin position="268"/>
        <end position="289"/>
    </location>
</feature>
<evidence type="ECO:0000256" key="7">
    <source>
        <dbReference type="ARBA" id="ARBA00023136"/>
    </source>
</evidence>
<dbReference type="GO" id="GO:0009234">
    <property type="term" value="P:menaquinone biosynthetic process"/>
    <property type="evidence" value="ECO:0007669"/>
    <property type="project" value="UniProtKB-UniRule"/>
</dbReference>
<dbReference type="UniPathway" id="UPA00079">
    <property type="reaction ID" value="UER00168"/>
</dbReference>
<feature type="transmembrane region" description="Helical" evidence="8">
    <location>
        <begin position="233"/>
        <end position="256"/>
    </location>
</feature>
<keyword evidence="6 8" id="KW-1133">Transmembrane helix</keyword>
<reference evidence="10 11" key="1">
    <citation type="submission" date="2020-05" db="EMBL/GenBank/DDBJ databases">
        <title>Aquirufa sp. strain 15G-AUS-rot a new Aquirufa species.</title>
        <authorList>
            <person name="Pitt A."/>
            <person name="Hahn M.W."/>
        </authorList>
    </citation>
    <scope>NUCLEOTIDE SEQUENCE [LARGE SCALE GENOMIC DNA]</scope>
    <source>
        <strain evidence="10 11">15G-AUS-rot</strain>
    </source>
</reference>
<evidence type="ECO:0000256" key="4">
    <source>
        <dbReference type="ARBA" id="ARBA00022679"/>
    </source>
</evidence>
<protein>
    <recommendedName>
        <fullName evidence="8 9">1,4-dihydroxy-2-naphthoate octaprenyltransferase</fullName>
        <shortName evidence="8">DHNA-octaprenyltransferase</shortName>
        <ecNumber evidence="8 9">2.5.1.74</ecNumber>
    </recommendedName>
</protein>
<keyword evidence="7 8" id="KW-0472">Membrane</keyword>
<dbReference type="GO" id="GO:0046428">
    <property type="term" value="F:1,4-dihydroxy-2-naphthoate polyprenyltransferase activity"/>
    <property type="evidence" value="ECO:0007669"/>
    <property type="project" value="UniProtKB-UniRule"/>
</dbReference>
<evidence type="ECO:0000313" key="11">
    <source>
        <dbReference type="Proteomes" id="UP000501003"/>
    </source>
</evidence>
<feature type="transmembrane region" description="Helical" evidence="8">
    <location>
        <begin position="141"/>
        <end position="162"/>
    </location>
</feature>
<name>A0A7D4TL10_9MICO</name>
<dbReference type="InterPro" id="IPR000537">
    <property type="entry name" value="UbiA_prenyltransferase"/>
</dbReference>
<sequence length="293" mass="31053">MSIKHWITGARVRTLPLAVAPIILGSAAADLLDSFNPALALLALLVALALQVGVNYANDYSDGIRGTDKDRVGPQRLTGSGLVRPNIVRRAAFMSFGVAALAGLAIVIITAAWWLVLVGVVCILAAWYYTGGKHPYGYAGLGEVVVFLFFGVIATLGTTYIQTLQFDALSLILGSVFGLYPAAVLMVNNIRDIETDTVAGKRTLAVKLGAPAAKLLFSLMIWIPVVFNLLLMLIYPATIFGLLNLLVLIPGWMAGVKGKSPAELITSLKLISLAGLGYGLLVGLGLFLVNFNI</sequence>
<organism evidence="10 11">
    <name type="scientific">Aquiluna borgnonia</name>
    <dbReference type="NCBI Taxonomy" id="2499157"/>
    <lineage>
        <taxon>Bacteria</taxon>
        <taxon>Bacillati</taxon>
        <taxon>Actinomycetota</taxon>
        <taxon>Actinomycetes</taxon>
        <taxon>Micrococcales</taxon>
        <taxon>Microbacteriaceae</taxon>
        <taxon>Luna cluster</taxon>
        <taxon>Luna-1 subcluster</taxon>
        <taxon>Aquiluna</taxon>
    </lineage>
</organism>
<keyword evidence="4 8" id="KW-0808">Transferase</keyword>
<evidence type="ECO:0000256" key="5">
    <source>
        <dbReference type="ARBA" id="ARBA00022692"/>
    </source>
</evidence>
<dbReference type="GO" id="GO:0042371">
    <property type="term" value="P:vitamin K biosynthetic process"/>
    <property type="evidence" value="ECO:0007669"/>
    <property type="project" value="TreeGrafter"/>
</dbReference>
<evidence type="ECO:0000256" key="2">
    <source>
        <dbReference type="ARBA" id="ARBA00022428"/>
    </source>
</evidence>
<dbReference type="EMBL" id="CP054056">
    <property type="protein sequence ID" value="QKJ25772.1"/>
    <property type="molecule type" value="Genomic_DNA"/>
</dbReference>
<evidence type="ECO:0000256" key="8">
    <source>
        <dbReference type="HAMAP-Rule" id="MF_01937"/>
    </source>
</evidence>
<dbReference type="GO" id="GO:0005886">
    <property type="term" value="C:plasma membrane"/>
    <property type="evidence" value="ECO:0007669"/>
    <property type="project" value="UniProtKB-SubCell"/>
</dbReference>
<dbReference type="NCBIfam" id="TIGR00751">
    <property type="entry name" value="menA"/>
    <property type="match status" value="1"/>
</dbReference>
<dbReference type="InterPro" id="IPR026046">
    <property type="entry name" value="UBIAD1"/>
</dbReference>
<dbReference type="Proteomes" id="UP000501003">
    <property type="component" value="Chromosome"/>
</dbReference>
<dbReference type="RefSeq" id="WP_173494069.1">
    <property type="nucleotide sequence ID" value="NZ_CP054056.1"/>
</dbReference>
<keyword evidence="11" id="KW-1185">Reference proteome</keyword>
<evidence type="ECO:0000256" key="1">
    <source>
        <dbReference type="ARBA" id="ARBA00004141"/>
    </source>
</evidence>
<dbReference type="NCBIfam" id="NF004751">
    <property type="entry name" value="PRK06080.1-3"/>
    <property type="match status" value="1"/>
</dbReference>
<comment type="function">
    <text evidence="8">Conversion of 1,4-dihydroxy-2-naphthoate (DHNA) to demethylmenaquinone (DMK).</text>
</comment>
<feature type="transmembrane region" description="Helical" evidence="8">
    <location>
        <begin position="168"/>
        <end position="187"/>
    </location>
</feature>
<dbReference type="EC" id="2.5.1.74" evidence="8 9"/>
<evidence type="ECO:0000313" key="10">
    <source>
        <dbReference type="EMBL" id="QKJ25772.1"/>
    </source>
</evidence>
<dbReference type="Pfam" id="PF01040">
    <property type="entry name" value="UbiA"/>
    <property type="match status" value="1"/>
</dbReference>